<proteinExistence type="predicted"/>
<dbReference type="InterPro" id="IPR026337">
    <property type="entry name" value="AKG_HExxH"/>
</dbReference>
<gene>
    <name evidence="1" type="ORF">G3I71_10485</name>
</gene>
<reference evidence="1" key="1">
    <citation type="submission" date="2020-01" db="EMBL/GenBank/DDBJ databases">
        <title>Insect and environment-associated Actinomycetes.</title>
        <authorList>
            <person name="Currrie C."/>
            <person name="Chevrette M."/>
            <person name="Carlson C."/>
            <person name="Stubbendieck R."/>
            <person name="Wendt-Pienkowski E."/>
        </authorList>
    </citation>
    <scope>NUCLEOTIDE SEQUENCE</scope>
    <source>
        <strain evidence="1">SID12501</strain>
    </source>
</reference>
<accession>A0A6B3BPF9</accession>
<dbReference type="NCBIfam" id="TIGR04267">
    <property type="entry name" value="mod_HExxH"/>
    <property type="match status" value="1"/>
</dbReference>
<dbReference type="RefSeq" id="WP_164313687.1">
    <property type="nucleotide sequence ID" value="NZ_JAAGLU010000007.1"/>
</dbReference>
<organism evidence="1">
    <name type="scientific">Streptomyces sp. SID12501</name>
    <dbReference type="NCBI Taxonomy" id="2706042"/>
    <lineage>
        <taxon>Bacteria</taxon>
        <taxon>Bacillati</taxon>
        <taxon>Actinomycetota</taxon>
        <taxon>Actinomycetes</taxon>
        <taxon>Kitasatosporales</taxon>
        <taxon>Streptomycetaceae</taxon>
        <taxon>Streptomyces</taxon>
    </lineage>
</organism>
<comment type="caution">
    <text evidence="1">The sequence shown here is derived from an EMBL/GenBank/DDBJ whole genome shotgun (WGS) entry which is preliminary data.</text>
</comment>
<evidence type="ECO:0000313" key="1">
    <source>
        <dbReference type="EMBL" id="NEC86241.1"/>
    </source>
</evidence>
<name>A0A6B3BPF9_9ACTN</name>
<protein>
    <recommendedName>
        <fullName evidence="2">HEXXH motif domain-containing protein</fullName>
    </recommendedName>
</protein>
<evidence type="ECO:0008006" key="2">
    <source>
        <dbReference type="Google" id="ProtNLM"/>
    </source>
</evidence>
<dbReference type="EMBL" id="JAAGLU010000007">
    <property type="protein sequence ID" value="NEC86241.1"/>
    <property type="molecule type" value="Genomic_DNA"/>
</dbReference>
<sequence>MYFLYGTTPNMQTIMVLVRSHLPQGQPLSETLVARAYRDYLTRLQPQVPASPTDGTQLIRDDVQASRLAELFGLPKETPPSQRQQETCSDSIDAHKASFFEAGLERIAQYDPELSMVFQMAVTSIFSSSASATPGSMTVRAALGAVWIYPLATWSTEDLVEAYIHELTHTLVMLDEQRFRHYPNYDQLDHEDNLVWSAIRSDRRSLFASAHSILVANELLQVRERHHGHRRDFQLHPPSREIRENTLRALDSALGLSNIGDLASPRLLDILEMAGRQLSAIQPKTLVS</sequence>
<dbReference type="AlphaFoldDB" id="A0A6B3BPF9"/>